<keyword evidence="6" id="KW-1185">Reference proteome</keyword>
<dbReference type="EMBL" id="JBHTKH010000022">
    <property type="protein sequence ID" value="MFD1056619.1"/>
    <property type="molecule type" value="Genomic_DNA"/>
</dbReference>
<gene>
    <name evidence="5" type="ORF">ACFQ2V_20125</name>
</gene>
<dbReference type="InterPro" id="IPR040442">
    <property type="entry name" value="Pyrv_kinase-like_dom_sf"/>
</dbReference>
<dbReference type="InterPro" id="IPR015813">
    <property type="entry name" value="Pyrv/PenolPyrv_kinase-like_dom"/>
</dbReference>
<keyword evidence="2" id="KW-0479">Metal-binding</keyword>
<proteinExistence type="predicted"/>
<evidence type="ECO:0000313" key="6">
    <source>
        <dbReference type="Proteomes" id="UP001597046"/>
    </source>
</evidence>
<evidence type="ECO:0000256" key="3">
    <source>
        <dbReference type="ARBA" id="ARBA00022842"/>
    </source>
</evidence>
<evidence type="ECO:0000256" key="1">
    <source>
        <dbReference type="ARBA" id="ARBA00001946"/>
    </source>
</evidence>
<name>A0ABW3N4B6_9MICO</name>
<evidence type="ECO:0000256" key="2">
    <source>
        <dbReference type="ARBA" id="ARBA00022723"/>
    </source>
</evidence>
<comment type="cofactor">
    <cofactor evidence="1">
        <name>Mg(2+)</name>
        <dbReference type="ChEBI" id="CHEBI:18420"/>
    </cofactor>
</comment>
<dbReference type="PANTHER" id="PTHR32308:SF0">
    <property type="entry name" value="HPCH_HPAI ALDOLASE_CITRATE LYASE DOMAIN-CONTAINING PROTEIN"/>
    <property type="match status" value="1"/>
</dbReference>
<dbReference type="InterPro" id="IPR005000">
    <property type="entry name" value="Aldolase/citrate-lyase_domain"/>
</dbReference>
<dbReference type="PIRSF" id="PIRSF015582">
    <property type="entry name" value="Cit_lyase_B"/>
    <property type="match status" value="1"/>
</dbReference>
<dbReference type="Pfam" id="PF03328">
    <property type="entry name" value="HpcH_HpaI"/>
    <property type="match status" value="1"/>
</dbReference>
<feature type="domain" description="HpcH/HpaI aldolase/citrate lyase" evidence="4">
    <location>
        <begin position="8"/>
        <end position="211"/>
    </location>
</feature>
<dbReference type="RefSeq" id="WP_386054727.1">
    <property type="nucleotide sequence ID" value="NZ_JBHTKH010000022.1"/>
</dbReference>
<dbReference type="SUPFAM" id="SSF51621">
    <property type="entry name" value="Phosphoenolpyruvate/pyruvate domain"/>
    <property type="match status" value="1"/>
</dbReference>
<dbReference type="Proteomes" id="UP001597046">
    <property type="component" value="Unassembled WGS sequence"/>
</dbReference>
<keyword evidence="3" id="KW-0460">Magnesium</keyword>
<dbReference type="PANTHER" id="PTHR32308">
    <property type="entry name" value="LYASE BETA SUBUNIT, PUTATIVE (AFU_ORTHOLOGUE AFUA_4G13030)-RELATED"/>
    <property type="match status" value="1"/>
</dbReference>
<protein>
    <submittedName>
        <fullName evidence="5">HpcH/HpaI aldolase/citrate lyase family protein</fullName>
    </submittedName>
</protein>
<comment type="caution">
    <text evidence="5">The sequence shown here is derived from an EMBL/GenBank/DDBJ whole genome shotgun (WGS) entry which is preliminary data.</text>
</comment>
<dbReference type="GO" id="GO:0016829">
    <property type="term" value="F:lyase activity"/>
    <property type="evidence" value="ECO:0007669"/>
    <property type="project" value="UniProtKB-KW"/>
</dbReference>
<evidence type="ECO:0000259" key="4">
    <source>
        <dbReference type="Pfam" id="PF03328"/>
    </source>
</evidence>
<keyword evidence="5" id="KW-0456">Lyase</keyword>
<evidence type="ECO:0000313" key="5">
    <source>
        <dbReference type="EMBL" id="MFD1056619.1"/>
    </source>
</evidence>
<dbReference type="Gene3D" id="3.20.20.60">
    <property type="entry name" value="Phosphoenolpyruvate-binding domains"/>
    <property type="match status" value="1"/>
</dbReference>
<dbReference type="InterPro" id="IPR011206">
    <property type="entry name" value="Citrate_lyase_beta/mcl1/mcl2"/>
</dbReference>
<sequence length="275" mass="28450">MRPAAYARSLLFVPGDRPDRFDKAAASGTDLVVLDLEDAVTPSNKSAALANALAWLHRTGADAAVRINGHDTTWHSAEIDALASTTATVMLPKAENPAAIAQMDDRLGGDRIIALIETAVGIRDVHAVCSAPGVTRAALGTVDLAAELGVSPSSHAAFAYARSALVVAAAAAGLPPPIDGVTTMLKDPLSLQQDLANASELGFGAKLCVHPEQVSAVNKHFTPSTRDLEWALRVASAARGADAVAVVDGAMIDAPVVRRAASIVHRSQMFDGTLD</sequence>
<reference evidence="6" key="1">
    <citation type="journal article" date="2019" name="Int. J. Syst. Evol. Microbiol.">
        <title>The Global Catalogue of Microorganisms (GCM) 10K type strain sequencing project: providing services to taxonomists for standard genome sequencing and annotation.</title>
        <authorList>
            <consortium name="The Broad Institute Genomics Platform"/>
            <consortium name="The Broad Institute Genome Sequencing Center for Infectious Disease"/>
            <person name="Wu L."/>
            <person name="Ma J."/>
        </authorList>
    </citation>
    <scope>NUCLEOTIDE SEQUENCE [LARGE SCALE GENOMIC DNA]</scope>
    <source>
        <strain evidence="6">CCUG 57508</strain>
    </source>
</reference>
<accession>A0ABW3N4B6</accession>
<organism evidence="5 6">
    <name type="scientific">Terrabacter terrigena</name>
    <dbReference type="NCBI Taxonomy" id="574718"/>
    <lineage>
        <taxon>Bacteria</taxon>
        <taxon>Bacillati</taxon>
        <taxon>Actinomycetota</taxon>
        <taxon>Actinomycetes</taxon>
        <taxon>Micrococcales</taxon>
        <taxon>Intrasporangiaceae</taxon>
        <taxon>Terrabacter</taxon>
    </lineage>
</organism>